<organism evidence="8 9">
    <name type="scientific">Tibeticola sediminis</name>
    <dbReference type="NCBI Taxonomy" id="1917811"/>
    <lineage>
        <taxon>Bacteria</taxon>
        <taxon>Pseudomonadati</taxon>
        <taxon>Pseudomonadota</taxon>
        <taxon>Betaproteobacteria</taxon>
        <taxon>Burkholderiales</taxon>
        <taxon>Comamonadaceae</taxon>
        <taxon>Tibeticola</taxon>
    </lineage>
</organism>
<keyword evidence="6" id="KW-0963">Cytoplasm</keyword>
<dbReference type="Pfam" id="PF01507">
    <property type="entry name" value="PAPS_reduct"/>
    <property type="match status" value="1"/>
</dbReference>
<evidence type="ECO:0000259" key="7">
    <source>
        <dbReference type="Pfam" id="PF01507"/>
    </source>
</evidence>
<dbReference type="GO" id="GO:0051539">
    <property type="term" value="F:4 iron, 4 sulfur cluster binding"/>
    <property type="evidence" value="ECO:0007669"/>
    <property type="project" value="UniProtKB-UniRule"/>
</dbReference>
<dbReference type="SUPFAM" id="SSF52402">
    <property type="entry name" value="Adenine nucleotide alpha hydrolases-like"/>
    <property type="match status" value="1"/>
</dbReference>
<dbReference type="AlphaFoldDB" id="A0A3N4UQA4"/>
<dbReference type="GO" id="GO:0005737">
    <property type="term" value="C:cytoplasm"/>
    <property type="evidence" value="ECO:0007669"/>
    <property type="project" value="UniProtKB-SubCell"/>
</dbReference>
<dbReference type="GO" id="GO:0046872">
    <property type="term" value="F:metal ion binding"/>
    <property type="evidence" value="ECO:0007669"/>
    <property type="project" value="UniProtKB-KW"/>
</dbReference>
<evidence type="ECO:0000313" key="8">
    <source>
        <dbReference type="EMBL" id="RPE72433.1"/>
    </source>
</evidence>
<dbReference type="GO" id="GO:0043866">
    <property type="term" value="F:adenylyl-sulfate reductase (thioredoxin) activity"/>
    <property type="evidence" value="ECO:0007669"/>
    <property type="project" value="UniProtKB-EC"/>
</dbReference>
<dbReference type="OrthoDB" id="9794018at2"/>
<dbReference type="GO" id="GO:0070814">
    <property type="term" value="P:hydrogen sulfide biosynthetic process"/>
    <property type="evidence" value="ECO:0007669"/>
    <property type="project" value="UniProtKB-UniRule"/>
</dbReference>
<keyword evidence="4 6" id="KW-0408">Iron</keyword>
<feature type="domain" description="Phosphoadenosine phosphosulphate reductase" evidence="7">
    <location>
        <begin position="50"/>
        <end position="230"/>
    </location>
</feature>
<comment type="caution">
    <text evidence="8">The sequence shown here is derived from an EMBL/GenBank/DDBJ whole genome shotgun (WGS) entry which is preliminary data.</text>
</comment>
<feature type="binding site" evidence="6">
    <location>
        <position position="227"/>
    </location>
    <ligand>
        <name>[4Fe-4S] cluster</name>
        <dbReference type="ChEBI" id="CHEBI:49883"/>
    </ligand>
</feature>
<keyword evidence="2 6" id="KW-0479">Metal-binding</keyword>
<reference evidence="8 9" key="1">
    <citation type="submission" date="2018-11" db="EMBL/GenBank/DDBJ databases">
        <title>Genomic Encyclopedia of Type Strains, Phase IV (KMG-IV): sequencing the most valuable type-strain genomes for metagenomic binning, comparative biology and taxonomic classification.</title>
        <authorList>
            <person name="Goeker M."/>
        </authorList>
    </citation>
    <scope>NUCLEOTIDE SEQUENCE [LARGE SCALE GENOMIC DNA]</scope>
    <source>
        <strain evidence="8 9">DSM 101684</strain>
    </source>
</reference>
<dbReference type="EMBL" id="RKQL01000001">
    <property type="protein sequence ID" value="RPE72433.1"/>
    <property type="molecule type" value="Genomic_DNA"/>
</dbReference>
<sequence>MNTATPAAQAVATSSRAAVERYARVEAGYAERLAATEALLRRAAQESPAVQANSLGAEDMVVLHIINRLELPIAGFVLDTGRLHAETLALLERTQRAQASRPDAPLKVYRPDADAVDALVAQQGLDGIYRSIDARKRCCAVRKLEPLGRALAGHRAWVTGLRREQSESRQGVLPIEADGKVPGGPALKFNPLADWSWGDVWRYIAEHEVDYNALHDHFYPSIGCEPCTRAVALGEDLRAGRWWWEQENVKECGLHVTPLNAQGVPK</sequence>
<feature type="binding site" evidence="6">
    <location>
        <position position="139"/>
    </location>
    <ligand>
        <name>[4Fe-4S] cluster</name>
        <dbReference type="ChEBI" id="CHEBI:49883"/>
    </ligand>
</feature>
<dbReference type="GO" id="GO:0019379">
    <property type="term" value="P:sulfate assimilation, phosphoadenylyl sulfate reduction by phosphoadenylyl-sulfate reductase (thioredoxin)"/>
    <property type="evidence" value="ECO:0007669"/>
    <property type="project" value="UniProtKB-UniRule"/>
</dbReference>
<dbReference type="EC" id="1.8.4.10" evidence="6"/>
<feature type="active site" description="Nucleophile; cysteine thiosulfonate intermediate" evidence="6">
    <location>
        <position position="252"/>
    </location>
</feature>
<comment type="catalytic activity">
    <reaction evidence="6">
        <text>[thioredoxin]-disulfide + sulfite + AMP + 2 H(+) = adenosine 5'-phosphosulfate + [thioredoxin]-dithiol</text>
        <dbReference type="Rhea" id="RHEA:21976"/>
        <dbReference type="Rhea" id="RHEA-COMP:10698"/>
        <dbReference type="Rhea" id="RHEA-COMP:10700"/>
        <dbReference type="ChEBI" id="CHEBI:15378"/>
        <dbReference type="ChEBI" id="CHEBI:17359"/>
        <dbReference type="ChEBI" id="CHEBI:29950"/>
        <dbReference type="ChEBI" id="CHEBI:50058"/>
        <dbReference type="ChEBI" id="CHEBI:58243"/>
        <dbReference type="ChEBI" id="CHEBI:456215"/>
        <dbReference type="EC" id="1.8.4.10"/>
    </reaction>
</comment>
<comment type="subcellular location">
    <subcellularLocation>
        <location evidence="6">Cytoplasm</location>
    </subcellularLocation>
</comment>
<evidence type="ECO:0000256" key="5">
    <source>
        <dbReference type="ARBA" id="ARBA00023014"/>
    </source>
</evidence>
<feature type="binding site" evidence="6">
    <location>
        <position position="224"/>
    </location>
    <ligand>
        <name>[4Fe-4S] cluster</name>
        <dbReference type="ChEBI" id="CHEBI:49883"/>
    </ligand>
</feature>
<dbReference type="InterPro" id="IPR004511">
    <property type="entry name" value="PAPS/APS_Rdtase"/>
</dbReference>
<name>A0A3N4UQA4_9BURK</name>
<protein>
    <recommendedName>
        <fullName evidence="6">Adenosine 5'-phosphosulfate reductase</fullName>
        <shortName evidence="6">APS reductase</shortName>
        <ecNumber evidence="6">1.8.4.10</ecNumber>
    </recommendedName>
    <alternativeName>
        <fullName evidence="6">5'-adenylylsulfate reductase</fullName>
    </alternativeName>
    <alternativeName>
        <fullName evidence="6">Thioredoxin-dependent 5'-adenylylsulfate reductase</fullName>
    </alternativeName>
</protein>
<dbReference type="InterPro" id="IPR014729">
    <property type="entry name" value="Rossmann-like_a/b/a_fold"/>
</dbReference>
<evidence type="ECO:0000313" key="9">
    <source>
        <dbReference type="Proteomes" id="UP000272193"/>
    </source>
</evidence>
<dbReference type="Proteomes" id="UP000272193">
    <property type="component" value="Unassembled WGS sequence"/>
</dbReference>
<keyword evidence="3 6" id="KW-0560">Oxidoreductase</keyword>
<evidence type="ECO:0000256" key="3">
    <source>
        <dbReference type="ARBA" id="ARBA00023002"/>
    </source>
</evidence>
<dbReference type="GO" id="GO:0004604">
    <property type="term" value="F:phosphoadenylyl-sulfate reductase (thioredoxin) activity"/>
    <property type="evidence" value="ECO:0007669"/>
    <property type="project" value="UniProtKB-UniRule"/>
</dbReference>
<dbReference type="HAMAP" id="MF_00063">
    <property type="entry name" value="CysH"/>
    <property type="match status" value="1"/>
</dbReference>
<comment type="function">
    <text evidence="6">Catalyzes the formation of sulfite from adenosine 5'-phosphosulfate (APS) using thioredoxin as an electron donor.</text>
</comment>
<dbReference type="PIRSF" id="PIRSF000857">
    <property type="entry name" value="PAPS_reductase"/>
    <property type="match status" value="1"/>
</dbReference>
<dbReference type="InterPro" id="IPR002500">
    <property type="entry name" value="PAPS_reduct_dom"/>
</dbReference>
<keyword evidence="5 6" id="KW-0411">Iron-sulfur</keyword>
<dbReference type="Gene3D" id="3.40.50.620">
    <property type="entry name" value="HUPs"/>
    <property type="match status" value="1"/>
</dbReference>
<proteinExistence type="inferred from homology"/>
<dbReference type="RefSeq" id="WP_124219310.1">
    <property type="nucleotide sequence ID" value="NZ_RKQL01000001.1"/>
</dbReference>
<comment type="similarity">
    <text evidence="1 6">Belongs to the PAPS reductase family. CysH subfamily.</text>
</comment>
<comment type="cofactor">
    <cofactor evidence="6">
        <name>[4Fe-4S] cluster</name>
        <dbReference type="ChEBI" id="CHEBI:49883"/>
    </cofactor>
    <text evidence="6">Binds 1 [4Fe-4S] cluster per subunit.</text>
</comment>
<evidence type="ECO:0000256" key="1">
    <source>
        <dbReference type="ARBA" id="ARBA00009732"/>
    </source>
</evidence>
<comment type="pathway">
    <text evidence="6">Sulfur metabolism; hydrogen sulfide biosynthesis; sulfite from sulfate.</text>
</comment>
<evidence type="ECO:0000256" key="6">
    <source>
        <dbReference type="HAMAP-Rule" id="MF_00063"/>
    </source>
</evidence>
<dbReference type="PANTHER" id="PTHR46482">
    <property type="entry name" value="5'-ADENYLYLSULFATE REDUCTASE 3, CHLOROPLASTIC"/>
    <property type="match status" value="1"/>
</dbReference>
<evidence type="ECO:0000256" key="2">
    <source>
        <dbReference type="ARBA" id="ARBA00022723"/>
    </source>
</evidence>
<feature type="binding site" evidence="6">
    <location>
        <position position="138"/>
    </location>
    <ligand>
        <name>[4Fe-4S] cluster</name>
        <dbReference type="ChEBI" id="CHEBI:49883"/>
    </ligand>
</feature>
<dbReference type="NCBIfam" id="NF002537">
    <property type="entry name" value="PRK02090.1"/>
    <property type="match status" value="1"/>
</dbReference>
<gene>
    <name evidence="6" type="primary">cysH</name>
    <name evidence="8" type="ORF">EDC62_0122</name>
</gene>
<dbReference type="CDD" id="cd23945">
    <property type="entry name" value="PAPS_reductase"/>
    <property type="match status" value="1"/>
</dbReference>
<evidence type="ECO:0000256" key="4">
    <source>
        <dbReference type="ARBA" id="ARBA00023004"/>
    </source>
</evidence>
<accession>A0A3N4UQA4</accession>
<dbReference type="PANTHER" id="PTHR46482:SF9">
    <property type="entry name" value="5'-ADENYLYLSULFATE REDUCTASE 1, CHLOROPLASTIC"/>
    <property type="match status" value="1"/>
</dbReference>
<keyword evidence="9" id="KW-1185">Reference proteome</keyword>